<accession>A0ABD1DYV4</accession>
<keyword evidence="1" id="KW-0175">Coiled coil</keyword>
<name>A0ABD1DYV4_HYPHA</name>
<evidence type="ECO:0000313" key="3">
    <source>
        <dbReference type="Proteomes" id="UP001566132"/>
    </source>
</evidence>
<reference evidence="2 3" key="1">
    <citation type="submission" date="2024-05" db="EMBL/GenBank/DDBJ databases">
        <title>Genetic variation in Jamaican populations of the coffee berry borer (Hypothenemus hampei).</title>
        <authorList>
            <person name="Errbii M."/>
            <person name="Myrie A."/>
        </authorList>
    </citation>
    <scope>NUCLEOTIDE SEQUENCE [LARGE SCALE GENOMIC DNA]</scope>
    <source>
        <strain evidence="2">JA-Hopewell-2020-01-JO</strain>
        <tissue evidence="2">Whole body</tissue>
    </source>
</reference>
<gene>
    <name evidence="2" type="ORF">ABEB36_015862</name>
</gene>
<evidence type="ECO:0000256" key="1">
    <source>
        <dbReference type="SAM" id="Coils"/>
    </source>
</evidence>
<evidence type="ECO:0000313" key="2">
    <source>
        <dbReference type="EMBL" id="KAL1487468.1"/>
    </source>
</evidence>
<protein>
    <submittedName>
        <fullName evidence="2">Uncharacterized protein</fullName>
    </submittedName>
</protein>
<dbReference type="AlphaFoldDB" id="A0ABD1DYV4"/>
<feature type="coiled-coil region" evidence="1">
    <location>
        <begin position="85"/>
        <end position="112"/>
    </location>
</feature>
<keyword evidence="3" id="KW-1185">Reference proteome</keyword>
<sequence length="134" mass="15822">MHFRSEAMYIGSRNKSCIRKDAVPTLFLKNDISCHSYFSDDRNQPINVEQLTLAMDVPKRNSLFNGVKRRSAQFSPMAKKYYQLALDFRKTARKLERTCHDLKEKVKRMKDTAYFNEFLKAKVNAHTYNFCCHN</sequence>
<organism evidence="2 3">
    <name type="scientific">Hypothenemus hampei</name>
    <name type="common">Coffee berry borer</name>
    <dbReference type="NCBI Taxonomy" id="57062"/>
    <lineage>
        <taxon>Eukaryota</taxon>
        <taxon>Metazoa</taxon>
        <taxon>Ecdysozoa</taxon>
        <taxon>Arthropoda</taxon>
        <taxon>Hexapoda</taxon>
        <taxon>Insecta</taxon>
        <taxon>Pterygota</taxon>
        <taxon>Neoptera</taxon>
        <taxon>Endopterygota</taxon>
        <taxon>Coleoptera</taxon>
        <taxon>Polyphaga</taxon>
        <taxon>Cucujiformia</taxon>
        <taxon>Curculionidae</taxon>
        <taxon>Scolytinae</taxon>
        <taxon>Hypothenemus</taxon>
    </lineage>
</organism>
<comment type="caution">
    <text evidence="2">The sequence shown here is derived from an EMBL/GenBank/DDBJ whole genome shotgun (WGS) entry which is preliminary data.</text>
</comment>
<dbReference type="EMBL" id="JBDJPC010000078">
    <property type="protein sequence ID" value="KAL1487468.1"/>
    <property type="molecule type" value="Genomic_DNA"/>
</dbReference>
<proteinExistence type="predicted"/>
<dbReference type="Proteomes" id="UP001566132">
    <property type="component" value="Unassembled WGS sequence"/>
</dbReference>